<keyword evidence="2" id="KW-1185">Reference proteome</keyword>
<dbReference type="EMBL" id="CM056744">
    <property type="protein sequence ID" value="KAJ8664657.1"/>
    <property type="molecule type" value="Genomic_DNA"/>
</dbReference>
<organism evidence="1 2">
    <name type="scientific">Eretmocerus hayati</name>
    <dbReference type="NCBI Taxonomy" id="131215"/>
    <lineage>
        <taxon>Eukaryota</taxon>
        <taxon>Metazoa</taxon>
        <taxon>Ecdysozoa</taxon>
        <taxon>Arthropoda</taxon>
        <taxon>Hexapoda</taxon>
        <taxon>Insecta</taxon>
        <taxon>Pterygota</taxon>
        <taxon>Neoptera</taxon>
        <taxon>Endopterygota</taxon>
        <taxon>Hymenoptera</taxon>
        <taxon>Apocrita</taxon>
        <taxon>Proctotrupomorpha</taxon>
        <taxon>Chalcidoidea</taxon>
        <taxon>Aphelinidae</taxon>
        <taxon>Aphelininae</taxon>
        <taxon>Eretmocerus</taxon>
    </lineage>
</organism>
<name>A0ACC2N0X5_9HYME</name>
<sequence>MKVLLISMVFFAPILAAPRPGYRADLEKEKHDAEKKVMELENKVLRILGKGGYDQYKKDDYTGALETGAHYNGETVNETIKRLVDMWYKHLEPSFALIPGTFVESCFKEFEESGWPYDAENTVSSKPECKPFYTTDILSSIADSIVVSRAIIGAF</sequence>
<comment type="caution">
    <text evidence="1">The sequence shown here is derived from an EMBL/GenBank/DDBJ whole genome shotgun (WGS) entry which is preliminary data.</text>
</comment>
<evidence type="ECO:0000313" key="2">
    <source>
        <dbReference type="Proteomes" id="UP001239111"/>
    </source>
</evidence>
<evidence type="ECO:0000313" key="1">
    <source>
        <dbReference type="EMBL" id="KAJ8664657.1"/>
    </source>
</evidence>
<protein>
    <submittedName>
        <fullName evidence="1">Uncharacterized protein</fullName>
    </submittedName>
</protein>
<proteinExistence type="predicted"/>
<gene>
    <name evidence="1" type="ORF">QAD02_006319</name>
</gene>
<dbReference type="Proteomes" id="UP001239111">
    <property type="component" value="Chromosome 4"/>
</dbReference>
<accession>A0ACC2N0X5</accession>
<reference evidence="1" key="1">
    <citation type="submission" date="2023-04" db="EMBL/GenBank/DDBJ databases">
        <title>A chromosome-level genome assembly of the parasitoid wasp Eretmocerus hayati.</title>
        <authorList>
            <person name="Zhong Y."/>
            <person name="Liu S."/>
            <person name="Liu Y."/>
        </authorList>
    </citation>
    <scope>NUCLEOTIDE SEQUENCE</scope>
    <source>
        <strain evidence="1">ZJU_SS_LIU_2023</strain>
    </source>
</reference>